<dbReference type="SFLD" id="SFLDG01129">
    <property type="entry name" value="C1.5:_HAD__Beta-PGM__Phosphata"/>
    <property type="match status" value="1"/>
</dbReference>
<dbReference type="Proteomes" id="UP000051589">
    <property type="component" value="Unassembled WGS sequence"/>
</dbReference>
<evidence type="ECO:0000313" key="2">
    <source>
        <dbReference type="Proteomes" id="UP000051589"/>
    </source>
</evidence>
<dbReference type="OrthoDB" id="9807630at2"/>
<reference evidence="1 2" key="1">
    <citation type="journal article" date="2015" name="Genome Announc.">
        <title>Expanding the biotechnology potential of lactobacilli through comparative genomics of 213 strains and associated genera.</title>
        <authorList>
            <person name="Sun Z."/>
            <person name="Harris H.M."/>
            <person name="McCann A."/>
            <person name="Guo C."/>
            <person name="Argimon S."/>
            <person name="Zhang W."/>
            <person name="Yang X."/>
            <person name="Jeffery I.B."/>
            <person name="Cooney J.C."/>
            <person name="Kagawa T.F."/>
            <person name="Liu W."/>
            <person name="Song Y."/>
            <person name="Salvetti E."/>
            <person name="Wrobel A."/>
            <person name="Rasinkangas P."/>
            <person name="Parkhill J."/>
            <person name="Rea M.C."/>
            <person name="O'Sullivan O."/>
            <person name="Ritari J."/>
            <person name="Douillard F.P."/>
            <person name="Paul Ross R."/>
            <person name="Yang R."/>
            <person name="Briner A.E."/>
            <person name="Felis G.E."/>
            <person name="de Vos W.M."/>
            <person name="Barrangou R."/>
            <person name="Klaenhammer T.R."/>
            <person name="Caufield P.W."/>
            <person name="Cui Y."/>
            <person name="Zhang H."/>
            <person name="O'Toole P.W."/>
        </authorList>
    </citation>
    <scope>NUCLEOTIDE SEQUENCE [LARGE SCALE GENOMIC DNA]</scope>
    <source>
        <strain evidence="1 2">DSM 21775</strain>
    </source>
</reference>
<dbReference type="Gene3D" id="1.10.150.240">
    <property type="entry name" value="Putative phosphatase, domain 2"/>
    <property type="match status" value="1"/>
</dbReference>
<dbReference type="PATRIC" id="fig|1423803.3.peg.1887"/>
<dbReference type="InterPro" id="IPR023198">
    <property type="entry name" value="PGP-like_dom2"/>
</dbReference>
<dbReference type="InterPro" id="IPR006439">
    <property type="entry name" value="HAD-SF_hydro_IA"/>
</dbReference>
<dbReference type="EMBL" id="AYZH01000006">
    <property type="protein sequence ID" value="KRN02607.1"/>
    <property type="molecule type" value="Genomic_DNA"/>
</dbReference>
<dbReference type="NCBIfam" id="TIGR01549">
    <property type="entry name" value="HAD-SF-IA-v1"/>
    <property type="match status" value="1"/>
</dbReference>
<dbReference type="InterPro" id="IPR041492">
    <property type="entry name" value="HAD_2"/>
</dbReference>
<dbReference type="PANTHER" id="PTHR43434:SF25">
    <property type="entry name" value="PHOSPHOGLYCOLATE PHOSPHATASE"/>
    <property type="match status" value="1"/>
</dbReference>
<dbReference type="PANTHER" id="PTHR43434">
    <property type="entry name" value="PHOSPHOGLYCOLATE PHOSPHATASE"/>
    <property type="match status" value="1"/>
</dbReference>
<dbReference type="AlphaFoldDB" id="A0A0R2DF05"/>
<dbReference type="GO" id="GO:0005829">
    <property type="term" value="C:cytosol"/>
    <property type="evidence" value="ECO:0007669"/>
    <property type="project" value="TreeGrafter"/>
</dbReference>
<dbReference type="STRING" id="1423803.FD13_GL001831"/>
<name>A0A0R2DF05_9LACO</name>
<dbReference type="InterPro" id="IPR023214">
    <property type="entry name" value="HAD_sf"/>
</dbReference>
<accession>A0A0R2DF05</accession>
<keyword evidence="2" id="KW-1185">Reference proteome</keyword>
<organism evidence="1 2">
    <name type="scientific">Levilactobacillus senmaizukei DSM 21775 = NBRC 103853</name>
    <dbReference type="NCBI Taxonomy" id="1423803"/>
    <lineage>
        <taxon>Bacteria</taxon>
        <taxon>Bacillati</taxon>
        <taxon>Bacillota</taxon>
        <taxon>Bacilli</taxon>
        <taxon>Lactobacillales</taxon>
        <taxon>Lactobacillaceae</taxon>
        <taxon>Levilactobacillus</taxon>
    </lineage>
</organism>
<gene>
    <name evidence="1" type="ORF">FD13_GL001831</name>
</gene>
<dbReference type="GO" id="GO:0006281">
    <property type="term" value="P:DNA repair"/>
    <property type="evidence" value="ECO:0007669"/>
    <property type="project" value="TreeGrafter"/>
</dbReference>
<dbReference type="SFLD" id="SFLDS00003">
    <property type="entry name" value="Haloacid_Dehalogenase"/>
    <property type="match status" value="1"/>
</dbReference>
<dbReference type="RefSeq" id="WP_061777216.1">
    <property type="nucleotide sequence ID" value="NZ_AYZH01000006.1"/>
</dbReference>
<dbReference type="InterPro" id="IPR050155">
    <property type="entry name" value="HAD-like_hydrolase_sf"/>
</dbReference>
<evidence type="ECO:0000313" key="1">
    <source>
        <dbReference type="EMBL" id="KRN02607.1"/>
    </source>
</evidence>
<dbReference type="InterPro" id="IPR036412">
    <property type="entry name" value="HAD-like_sf"/>
</dbReference>
<protein>
    <submittedName>
        <fullName evidence="1">p-Ser-HPr phosphatase</fullName>
    </submittedName>
</protein>
<proteinExistence type="predicted"/>
<comment type="caution">
    <text evidence="1">The sequence shown here is derived from an EMBL/GenBank/DDBJ whole genome shotgun (WGS) entry which is preliminary data.</text>
</comment>
<sequence>MRYTDYFWDFDGTLVDTYPGMVRAFAAALVASGVNDFEIDQGAIMQAMRQHSFGTALQQFCAEYQLDQHRVKRLYDLKMPTEFSIAPAFKGLAEILTWVTDRGGRNFLLTHRDHAAIDRLTALNVWSTFSGAVTKDDDLPRKPDPTSLLSLCQAYQVDRKHAVMIGDRNLDIQAAQRAGMAGILFDPDHRINLDSQPVVRVTQLPELQAWLAE</sequence>
<dbReference type="Pfam" id="PF13419">
    <property type="entry name" value="HAD_2"/>
    <property type="match status" value="1"/>
</dbReference>
<dbReference type="SUPFAM" id="SSF56784">
    <property type="entry name" value="HAD-like"/>
    <property type="match status" value="1"/>
</dbReference>
<dbReference type="GO" id="GO:0008967">
    <property type="term" value="F:phosphoglycolate phosphatase activity"/>
    <property type="evidence" value="ECO:0007669"/>
    <property type="project" value="TreeGrafter"/>
</dbReference>
<dbReference type="Gene3D" id="3.40.50.1000">
    <property type="entry name" value="HAD superfamily/HAD-like"/>
    <property type="match status" value="1"/>
</dbReference>